<comment type="function">
    <text evidence="9">Catalyzes the phosphorylation of the position 2 hydroxy group of 4-diphosphocytidyl-2C-methyl-D-erythritol.</text>
</comment>
<comment type="caution">
    <text evidence="12">The sequence shown here is derived from an EMBL/GenBank/DDBJ whole genome shotgun (WGS) entry which is preliminary data.</text>
</comment>
<dbReference type="InterPro" id="IPR004424">
    <property type="entry name" value="IspE"/>
</dbReference>
<comment type="pathway">
    <text evidence="9">Isoprenoid biosynthesis; isopentenyl diphosphate biosynthesis via DXP pathway; isopentenyl diphosphate from 1-deoxy-D-xylulose 5-phosphate: step 3/6.</text>
</comment>
<evidence type="ECO:0000256" key="1">
    <source>
        <dbReference type="ARBA" id="ARBA00009684"/>
    </source>
</evidence>
<dbReference type="NCBIfam" id="NF002870">
    <property type="entry name" value="PRK03188.1"/>
    <property type="match status" value="1"/>
</dbReference>
<keyword evidence="7 9" id="KW-0067">ATP-binding</keyword>
<keyword evidence="6 9" id="KW-0418">Kinase</keyword>
<evidence type="ECO:0000259" key="10">
    <source>
        <dbReference type="Pfam" id="PF00288"/>
    </source>
</evidence>
<comment type="similarity">
    <text evidence="1 9">Belongs to the GHMP kinase family. IspE subfamily.</text>
</comment>
<dbReference type="SUPFAM" id="SSF54211">
    <property type="entry name" value="Ribosomal protein S5 domain 2-like"/>
    <property type="match status" value="1"/>
</dbReference>
<dbReference type="EMBL" id="BAAAQT010000006">
    <property type="protein sequence ID" value="GAA2174204.1"/>
    <property type="molecule type" value="Genomic_DNA"/>
</dbReference>
<dbReference type="Gene3D" id="3.30.70.890">
    <property type="entry name" value="GHMP kinase, C-terminal domain"/>
    <property type="match status" value="1"/>
</dbReference>
<evidence type="ECO:0000256" key="9">
    <source>
        <dbReference type="HAMAP-Rule" id="MF_00061"/>
    </source>
</evidence>
<evidence type="ECO:0000256" key="6">
    <source>
        <dbReference type="ARBA" id="ARBA00022777"/>
    </source>
</evidence>
<name>A0ABN3AST0_9MICO</name>
<evidence type="ECO:0000256" key="3">
    <source>
        <dbReference type="ARBA" id="ARBA00017473"/>
    </source>
</evidence>
<evidence type="ECO:0000256" key="4">
    <source>
        <dbReference type="ARBA" id="ARBA00022679"/>
    </source>
</evidence>
<feature type="binding site" evidence="9">
    <location>
        <begin position="132"/>
        <end position="142"/>
    </location>
    <ligand>
        <name>ATP</name>
        <dbReference type="ChEBI" id="CHEBI:30616"/>
    </ligand>
</feature>
<protein>
    <recommendedName>
        <fullName evidence="3 9">4-diphosphocytidyl-2-C-methyl-D-erythritol kinase</fullName>
        <shortName evidence="9">CMK</shortName>
        <ecNumber evidence="2 9">2.7.1.148</ecNumber>
    </recommendedName>
    <alternativeName>
        <fullName evidence="8 9">4-(cytidine-5'-diphospho)-2-C-methyl-D-erythritol kinase</fullName>
    </alternativeName>
</protein>
<dbReference type="GO" id="GO:0016301">
    <property type="term" value="F:kinase activity"/>
    <property type="evidence" value="ECO:0007669"/>
    <property type="project" value="UniProtKB-KW"/>
</dbReference>
<accession>A0ABN3AST0</accession>
<dbReference type="EC" id="2.7.1.148" evidence="2 9"/>
<feature type="active site" evidence="9">
    <location>
        <position position="46"/>
    </location>
</feature>
<reference evidence="12 13" key="1">
    <citation type="journal article" date="2019" name="Int. J. Syst. Evol. Microbiol.">
        <title>The Global Catalogue of Microorganisms (GCM) 10K type strain sequencing project: providing services to taxonomists for standard genome sequencing and annotation.</title>
        <authorList>
            <consortium name="The Broad Institute Genomics Platform"/>
            <consortium name="The Broad Institute Genome Sequencing Center for Infectious Disease"/>
            <person name="Wu L."/>
            <person name="Ma J."/>
        </authorList>
    </citation>
    <scope>NUCLEOTIDE SEQUENCE [LARGE SCALE GENOMIC DNA]</scope>
    <source>
        <strain evidence="12 13">JCM 16026</strain>
    </source>
</reference>
<dbReference type="Pfam" id="PF00288">
    <property type="entry name" value="GHMP_kinases_N"/>
    <property type="match status" value="1"/>
</dbReference>
<feature type="active site" evidence="9">
    <location>
        <position position="174"/>
    </location>
</feature>
<keyword evidence="5 9" id="KW-0547">Nucleotide-binding</keyword>
<dbReference type="Proteomes" id="UP001501599">
    <property type="component" value="Unassembled WGS sequence"/>
</dbReference>
<keyword evidence="9" id="KW-0414">Isoprene biosynthesis</keyword>
<dbReference type="NCBIfam" id="TIGR00154">
    <property type="entry name" value="ispE"/>
    <property type="match status" value="1"/>
</dbReference>
<sequence>MGTWLQDACLGTPRAGAGGACRIGPRRLGRLVAVQPSVVRAKAPGKINVYLGVGSLQDDGYHEIATAYHAVSLLELVEAREADDFSVEFTGPVDCSGLSTGADNLAVRAAMLLARHARLSRGVALRIEKHVPVAGGMGGGSADAAATLVACAELWGLRLGRDELHRLASRLGADVPFALQGGTAVGTGRGDELSPALAQGQLHWVLAFSDDGLSTPEVYAELDEHRKRHRADIMPAVRRPEVDARVLQALRLGDAHMLADVLSNDLQPAALHLAPRLAGTLELGERNGALAGIVSGSGPTCAFLCADLDAALELQIALSAARIPASKVTGPVGGARLID</sequence>
<dbReference type="PIRSF" id="PIRSF010376">
    <property type="entry name" value="IspE"/>
    <property type="match status" value="1"/>
</dbReference>
<dbReference type="Gene3D" id="3.30.230.10">
    <property type="match status" value="1"/>
</dbReference>
<dbReference type="InterPro" id="IPR036554">
    <property type="entry name" value="GHMP_kinase_C_sf"/>
</dbReference>
<dbReference type="SUPFAM" id="SSF55060">
    <property type="entry name" value="GHMP Kinase, C-terminal domain"/>
    <property type="match status" value="1"/>
</dbReference>
<dbReference type="PANTHER" id="PTHR43527:SF2">
    <property type="entry name" value="4-DIPHOSPHOCYTIDYL-2-C-METHYL-D-ERYTHRITOL KINASE, CHLOROPLASTIC"/>
    <property type="match status" value="1"/>
</dbReference>
<evidence type="ECO:0000313" key="12">
    <source>
        <dbReference type="EMBL" id="GAA2174204.1"/>
    </source>
</evidence>
<keyword evidence="13" id="KW-1185">Reference proteome</keyword>
<evidence type="ECO:0000256" key="5">
    <source>
        <dbReference type="ARBA" id="ARBA00022741"/>
    </source>
</evidence>
<comment type="catalytic activity">
    <reaction evidence="9">
        <text>4-CDP-2-C-methyl-D-erythritol + ATP = 4-CDP-2-C-methyl-D-erythritol 2-phosphate + ADP + H(+)</text>
        <dbReference type="Rhea" id="RHEA:18437"/>
        <dbReference type="ChEBI" id="CHEBI:15378"/>
        <dbReference type="ChEBI" id="CHEBI:30616"/>
        <dbReference type="ChEBI" id="CHEBI:57823"/>
        <dbReference type="ChEBI" id="CHEBI:57919"/>
        <dbReference type="ChEBI" id="CHEBI:456216"/>
        <dbReference type="EC" id="2.7.1.148"/>
    </reaction>
</comment>
<evidence type="ECO:0000256" key="7">
    <source>
        <dbReference type="ARBA" id="ARBA00022840"/>
    </source>
</evidence>
<dbReference type="HAMAP" id="MF_00061">
    <property type="entry name" value="IspE"/>
    <property type="match status" value="1"/>
</dbReference>
<gene>
    <name evidence="9" type="primary">ispE</name>
    <name evidence="12" type="ORF">GCM10009846_19250</name>
</gene>
<feature type="domain" description="GHMP kinase C-terminal" evidence="11">
    <location>
        <begin position="247"/>
        <end position="318"/>
    </location>
</feature>
<dbReference type="InterPro" id="IPR006204">
    <property type="entry name" value="GHMP_kinase_N_dom"/>
</dbReference>
<feature type="domain" description="GHMP kinase N-terminal" evidence="10">
    <location>
        <begin position="104"/>
        <end position="182"/>
    </location>
</feature>
<evidence type="ECO:0000256" key="8">
    <source>
        <dbReference type="ARBA" id="ARBA00032554"/>
    </source>
</evidence>
<evidence type="ECO:0000259" key="11">
    <source>
        <dbReference type="Pfam" id="PF08544"/>
    </source>
</evidence>
<dbReference type="InterPro" id="IPR014721">
    <property type="entry name" value="Ribsml_uS5_D2-typ_fold_subgr"/>
</dbReference>
<dbReference type="PANTHER" id="PTHR43527">
    <property type="entry name" value="4-DIPHOSPHOCYTIDYL-2-C-METHYL-D-ERYTHRITOL KINASE, CHLOROPLASTIC"/>
    <property type="match status" value="1"/>
</dbReference>
<organism evidence="12 13">
    <name type="scientific">Agrococcus versicolor</name>
    <dbReference type="NCBI Taxonomy" id="501482"/>
    <lineage>
        <taxon>Bacteria</taxon>
        <taxon>Bacillati</taxon>
        <taxon>Actinomycetota</taxon>
        <taxon>Actinomycetes</taxon>
        <taxon>Micrococcales</taxon>
        <taxon>Microbacteriaceae</taxon>
        <taxon>Agrococcus</taxon>
    </lineage>
</organism>
<dbReference type="Pfam" id="PF08544">
    <property type="entry name" value="GHMP_kinases_C"/>
    <property type="match status" value="1"/>
</dbReference>
<proteinExistence type="inferred from homology"/>
<dbReference type="InterPro" id="IPR020568">
    <property type="entry name" value="Ribosomal_Su5_D2-typ_SF"/>
</dbReference>
<evidence type="ECO:0000313" key="13">
    <source>
        <dbReference type="Proteomes" id="UP001501599"/>
    </source>
</evidence>
<dbReference type="InterPro" id="IPR013750">
    <property type="entry name" value="GHMP_kinase_C_dom"/>
</dbReference>
<keyword evidence="4 9" id="KW-0808">Transferase</keyword>
<evidence type="ECO:0000256" key="2">
    <source>
        <dbReference type="ARBA" id="ARBA00012052"/>
    </source>
</evidence>